<protein>
    <recommendedName>
        <fullName evidence="5">Right handed beta helix domain-containing protein</fullName>
    </recommendedName>
</protein>
<dbReference type="SUPFAM" id="SSF51126">
    <property type="entry name" value="Pectin lyase-like"/>
    <property type="match status" value="1"/>
</dbReference>
<comment type="caution">
    <text evidence="3">The sequence shown here is derived from an EMBL/GenBank/DDBJ whole genome shotgun (WGS) entry which is preliminary data.</text>
</comment>
<dbReference type="EMBL" id="JAPDDP010000046">
    <property type="protein sequence ID" value="MDA0183092.1"/>
    <property type="molecule type" value="Genomic_DNA"/>
</dbReference>
<evidence type="ECO:0000313" key="3">
    <source>
        <dbReference type="EMBL" id="MDA0183092.1"/>
    </source>
</evidence>
<evidence type="ECO:0000313" key="4">
    <source>
        <dbReference type="Proteomes" id="UP001147653"/>
    </source>
</evidence>
<feature type="compositionally biased region" description="Basic and acidic residues" evidence="1">
    <location>
        <begin position="360"/>
        <end position="372"/>
    </location>
</feature>
<gene>
    <name evidence="3" type="ORF">OJ997_22475</name>
</gene>
<dbReference type="Proteomes" id="UP001147653">
    <property type="component" value="Unassembled WGS sequence"/>
</dbReference>
<dbReference type="RefSeq" id="WP_270027476.1">
    <property type="nucleotide sequence ID" value="NZ_JAPDDP010000046.1"/>
</dbReference>
<dbReference type="AlphaFoldDB" id="A0A9X3SH67"/>
<feature type="signal peptide" evidence="2">
    <location>
        <begin position="1"/>
        <end position="22"/>
    </location>
</feature>
<reference evidence="3" key="1">
    <citation type="submission" date="2022-10" db="EMBL/GenBank/DDBJ databases">
        <title>The WGS of Solirubrobacter phytolaccae KCTC 29190.</title>
        <authorList>
            <person name="Jiang Z."/>
        </authorList>
    </citation>
    <scope>NUCLEOTIDE SEQUENCE</scope>
    <source>
        <strain evidence="3">KCTC 29190</strain>
    </source>
</reference>
<evidence type="ECO:0008006" key="5">
    <source>
        <dbReference type="Google" id="ProtNLM"/>
    </source>
</evidence>
<feature type="region of interest" description="Disordered" evidence="1">
    <location>
        <begin position="348"/>
        <end position="372"/>
    </location>
</feature>
<keyword evidence="4" id="KW-1185">Reference proteome</keyword>
<dbReference type="InterPro" id="IPR011050">
    <property type="entry name" value="Pectin_lyase_fold/virulence"/>
</dbReference>
<evidence type="ECO:0000256" key="1">
    <source>
        <dbReference type="SAM" id="MobiDB-lite"/>
    </source>
</evidence>
<name>A0A9X3SH67_9ACTN</name>
<organism evidence="3 4">
    <name type="scientific">Solirubrobacter phytolaccae</name>
    <dbReference type="NCBI Taxonomy" id="1404360"/>
    <lineage>
        <taxon>Bacteria</taxon>
        <taxon>Bacillati</taxon>
        <taxon>Actinomycetota</taxon>
        <taxon>Thermoleophilia</taxon>
        <taxon>Solirubrobacterales</taxon>
        <taxon>Solirubrobacteraceae</taxon>
        <taxon>Solirubrobacter</taxon>
    </lineage>
</organism>
<sequence length="537" mass="54853">MLPRLLLAALLTLLLVTPRASAGTYCVGTPCAGLSKPTLGSALTAANANPGRDEIVLGEGPFTGAWTITAANPVDLVGPEHDAARLVGTGSTVLAIANGDSTVDGVSVQTTPEVGSVGIDVIAAGPTLTRVSVDGAAGAQQQTGILVRRGATLDKVWANFYTPGSSGIVAAGQPEAPLVLRGLSVHAGTAVKVDGWTQPVRISHAALSASLTGVFVRGTTDVTAEELTAFVNQPATDLFGGNAFHAVDSTVAIRNVTLAARHTGATALRGTGSQVTVRDSALIGADIGFDVATDRPLALRSSAFRPARVTGPIEQPGADNVDLSRSLLGLPSFEAGVFAPAAGSALIDSGTPGTEDGVDIENRKRPLDGDMDGVARRDIGAYEASAKTSVAPAKVVLIEPAATVVPTPTATATATATPVVTPVPTPVVTPQATVTPVPTPFQLKPKVTVASLKGRTLRGGSVGSVKRVQVALKRGTKCVTKRGTLRKAKRCAWLAVKGNSTWKLTFTRRLPRGVYTVKARALNGTVVASASKRVRRG</sequence>
<feature type="chain" id="PRO_5040949297" description="Right handed beta helix domain-containing protein" evidence="2">
    <location>
        <begin position="23"/>
        <end position="537"/>
    </location>
</feature>
<evidence type="ECO:0000256" key="2">
    <source>
        <dbReference type="SAM" id="SignalP"/>
    </source>
</evidence>
<proteinExistence type="predicted"/>
<keyword evidence="2" id="KW-0732">Signal</keyword>
<accession>A0A9X3SH67</accession>